<dbReference type="SUPFAM" id="SSF53756">
    <property type="entry name" value="UDP-Glycosyltransferase/glycogen phosphorylase"/>
    <property type="match status" value="1"/>
</dbReference>
<keyword evidence="1" id="KW-1185">Reference proteome</keyword>
<evidence type="ECO:0000313" key="1">
    <source>
        <dbReference type="Proteomes" id="UP000095281"/>
    </source>
</evidence>
<evidence type="ECO:0000313" key="2">
    <source>
        <dbReference type="WBParaSite" id="MhA1_Contig222.frz3.gene16"/>
    </source>
</evidence>
<dbReference type="AlphaFoldDB" id="A0A1I8BH11"/>
<dbReference type="Proteomes" id="UP000095281">
    <property type="component" value="Unplaced"/>
</dbReference>
<protein>
    <submittedName>
        <fullName evidence="2">Glucuronosyltransferase</fullName>
    </submittedName>
</protein>
<sequence length="463" mass="54755">MSRETSEIKNQNTYEIINFSGEFYKKLKSCMKKLEKENLFIERNCKPNENILEIENDTFIEMYYREYFIERMRAINFDLAFFETMNAGALFIFHAVKIENVFGISNTQLFYSGKQIPEKFPEVYLAKFTDNDWWNKRWWENYTKTEIEYNIVNEYIKSVNHLGKLHRKMDEWYLNNGQRFSESNIIPTTRSLYKGIKAIFINSHEIFDFPLDKRKPKNVFYVGGIHLNEFVPSIEGQLIGKTFKKEDIIRNKVILSVENCRGLLKTTIVDNDGKRKSLLATFLDAFFRLEFDNEHLDFIYDCDLSNEFELILEETSKKWRIEDFKRDFHIFIKSYKITNMQRELANGTIILITNCNGQQVIEAIAAKVQFLCLPYKDDQFYISEALKIPSQMKFNDYGGDSSTGDDVPRPYLEMFGHVPKTAKQITHSMSFNKIANDAKEFFDSTYIVIDEIIKYMLKENDSV</sequence>
<organism evidence="1 2">
    <name type="scientific">Meloidogyne hapla</name>
    <name type="common">Root-knot nematode worm</name>
    <dbReference type="NCBI Taxonomy" id="6305"/>
    <lineage>
        <taxon>Eukaryota</taxon>
        <taxon>Metazoa</taxon>
        <taxon>Ecdysozoa</taxon>
        <taxon>Nematoda</taxon>
        <taxon>Chromadorea</taxon>
        <taxon>Rhabditida</taxon>
        <taxon>Tylenchina</taxon>
        <taxon>Tylenchomorpha</taxon>
        <taxon>Tylenchoidea</taxon>
        <taxon>Meloidogynidae</taxon>
        <taxon>Meloidogyninae</taxon>
        <taxon>Meloidogyne</taxon>
    </lineage>
</organism>
<reference evidence="2" key="1">
    <citation type="submission" date="2016-11" db="UniProtKB">
        <authorList>
            <consortium name="WormBaseParasite"/>
        </authorList>
    </citation>
    <scope>IDENTIFICATION</scope>
</reference>
<proteinExistence type="predicted"/>
<accession>A0A1I8BH11</accession>
<name>A0A1I8BH11_MELHA</name>
<dbReference type="WBParaSite" id="MhA1_Contig222.frz3.gene16">
    <property type="protein sequence ID" value="MhA1_Contig222.frz3.gene16"/>
    <property type="gene ID" value="MhA1_Contig222.frz3.gene16"/>
</dbReference>